<accession>A0A382SJH4</accession>
<gene>
    <name evidence="1" type="ORF">METZ01_LOCUS362883</name>
</gene>
<dbReference type="AlphaFoldDB" id="A0A382SJH4"/>
<proteinExistence type="predicted"/>
<reference evidence="1" key="1">
    <citation type="submission" date="2018-05" db="EMBL/GenBank/DDBJ databases">
        <authorList>
            <person name="Lanie J.A."/>
            <person name="Ng W.-L."/>
            <person name="Kazmierczak K.M."/>
            <person name="Andrzejewski T.M."/>
            <person name="Davidsen T.M."/>
            <person name="Wayne K.J."/>
            <person name="Tettelin H."/>
            <person name="Glass J.I."/>
            <person name="Rusch D."/>
            <person name="Podicherti R."/>
            <person name="Tsui H.-C.T."/>
            <person name="Winkler M.E."/>
        </authorList>
    </citation>
    <scope>NUCLEOTIDE SEQUENCE</scope>
</reference>
<evidence type="ECO:0000313" key="1">
    <source>
        <dbReference type="EMBL" id="SVD10029.1"/>
    </source>
</evidence>
<dbReference type="EMBL" id="UINC01129560">
    <property type="protein sequence ID" value="SVD10029.1"/>
    <property type="molecule type" value="Genomic_DNA"/>
</dbReference>
<protein>
    <submittedName>
        <fullName evidence="1">Uncharacterized protein</fullName>
    </submittedName>
</protein>
<sequence length="55" mass="6319">MFRLLGTISSSQIVDTVRKLHDSKNFDKDCISRGQVQSKLWIIEELKKINLDLGT</sequence>
<feature type="non-terminal residue" evidence="1">
    <location>
        <position position="55"/>
    </location>
</feature>
<organism evidence="1">
    <name type="scientific">marine metagenome</name>
    <dbReference type="NCBI Taxonomy" id="408172"/>
    <lineage>
        <taxon>unclassified sequences</taxon>
        <taxon>metagenomes</taxon>
        <taxon>ecological metagenomes</taxon>
    </lineage>
</organism>
<name>A0A382SJH4_9ZZZZ</name>